<feature type="coiled-coil region" evidence="2">
    <location>
        <begin position="264"/>
        <end position="303"/>
    </location>
</feature>
<feature type="coiled-coil region" evidence="2">
    <location>
        <begin position="180"/>
        <end position="221"/>
    </location>
</feature>
<keyword evidence="5" id="KW-1185">Reference proteome</keyword>
<evidence type="ECO:0008006" key="6">
    <source>
        <dbReference type="Google" id="ProtNLM"/>
    </source>
</evidence>
<evidence type="ECO:0000313" key="5">
    <source>
        <dbReference type="Proteomes" id="UP000575083"/>
    </source>
</evidence>
<organism evidence="4 5">
    <name type="scientific">Acidovorax soli</name>
    <dbReference type="NCBI Taxonomy" id="592050"/>
    <lineage>
        <taxon>Bacteria</taxon>
        <taxon>Pseudomonadati</taxon>
        <taxon>Pseudomonadota</taxon>
        <taxon>Betaproteobacteria</taxon>
        <taxon>Burkholderiales</taxon>
        <taxon>Comamonadaceae</taxon>
        <taxon>Acidovorax</taxon>
    </lineage>
</organism>
<gene>
    <name evidence="4" type="ORF">HNP48_005949</name>
</gene>
<evidence type="ECO:0000256" key="3">
    <source>
        <dbReference type="SAM" id="MobiDB-lite"/>
    </source>
</evidence>
<feature type="region of interest" description="Disordered" evidence="3">
    <location>
        <begin position="23"/>
        <end position="44"/>
    </location>
</feature>
<accession>A0A7X0PJT7</accession>
<dbReference type="Pfam" id="PF10087">
    <property type="entry name" value="DUF2325"/>
    <property type="match status" value="1"/>
</dbReference>
<sequence>MQKPPFQLAASARALPGAPSPAAQACCGDSGHGPHAPGAAAQAGPERMRLAQLPGPYHCSIIGTCLGTGELARLMGRFIDVQGLDDLALHHEAVGLANEGGAVCKALGKALDQRHDAALRQFAKARDAAALAALWDEALHSGEVPGAYWAVLTHRHATQALRQKAFGDVHMLSHLVGAANRADIRRLVALERENQELRERLERQQQRAQEAAAEHASELGEMQRSLIGAHGQLSAAQAALQRAGGDGQGGDAQRHHAQADLVAVQTARRERAEQEAQTSHAEARQLREELEHLRRHVRVLGGELHAAETQLREAITDSEEGARPVAALEGQLRGRRILYVGGRPSSTPAIRSLVERHGGDFQRHDGGHEDRKGLLASAVSGAHLVVFPVDCVDHDSATNLKRLCTRLGITYLPIRNASVASFAAGISARPDEAGSGPAQCLRS</sequence>
<dbReference type="EMBL" id="JACHLK010000017">
    <property type="protein sequence ID" value="MBB6563230.1"/>
    <property type="molecule type" value="Genomic_DNA"/>
</dbReference>
<comment type="caution">
    <text evidence="4">The sequence shown here is derived from an EMBL/GenBank/DDBJ whole genome shotgun (WGS) entry which is preliminary data.</text>
</comment>
<dbReference type="PROSITE" id="PS51257">
    <property type="entry name" value="PROKAR_LIPOPROTEIN"/>
    <property type="match status" value="1"/>
</dbReference>
<name>A0A7X0PJT7_9BURK</name>
<keyword evidence="2" id="KW-0175">Coiled coil</keyword>
<reference evidence="4 5" key="1">
    <citation type="submission" date="2020-08" db="EMBL/GenBank/DDBJ databases">
        <title>Functional genomics of gut bacteria from endangered species of beetles.</title>
        <authorList>
            <person name="Carlos-Shanley C."/>
        </authorList>
    </citation>
    <scope>NUCLEOTIDE SEQUENCE [LARGE SCALE GENOMIC DNA]</scope>
    <source>
        <strain evidence="4 5">S00198</strain>
    </source>
</reference>
<feature type="compositionally biased region" description="Low complexity" evidence="3">
    <location>
        <begin position="33"/>
        <end position="44"/>
    </location>
</feature>
<dbReference type="AlphaFoldDB" id="A0A7X0PJT7"/>
<dbReference type="RefSeq" id="WP_184864028.1">
    <property type="nucleotide sequence ID" value="NZ_JACHLK010000017.1"/>
</dbReference>
<dbReference type="Proteomes" id="UP000575083">
    <property type="component" value="Unassembled WGS sequence"/>
</dbReference>
<protein>
    <recommendedName>
        <fullName evidence="6">DUF2325 domain-containing protein</fullName>
    </recommendedName>
</protein>
<proteinExistence type="inferred from homology"/>
<evidence type="ECO:0000256" key="2">
    <source>
        <dbReference type="SAM" id="Coils"/>
    </source>
</evidence>
<dbReference type="InterPro" id="IPR016772">
    <property type="entry name" value="UCP020408"/>
</dbReference>
<comment type="similarity">
    <text evidence="1">Belongs to the UPF0751 family.</text>
</comment>
<evidence type="ECO:0000256" key="1">
    <source>
        <dbReference type="ARBA" id="ARBA00007189"/>
    </source>
</evidence>
<evidence type="ECO:0000313" key="4">
    <source>
        <dbReference type="EMBL" id="MBB6563230.1"/>
    </source>
</evidence>